<gene>
    <name evidence="1" type="ORF">A8926_3791</name>
</gene>
<dbReference type="EMBL" id="PJNB01000001">
    <property type="protein sequence ID" value="PKW16005.1"/>
    <property type="molecule type" value="Genomic_DNA"/>
</dbReference>
<evidence type="ECO:0000313" key="1">
    <source>
        <dbReference type="EMBL" id="PKW16005.1"/>
    </source>
</evidence>
<dbReference type="STRING" id="994479.GCA_000194155_03425"/>
<dbReference type="Proteomes" id="UP000233786">
    <property type="component" value="Unassembled WGS sequence"/>
</dbReference>
<reference evidence="1" key="1">
    <citation type="submission" date="2017-12" db="EMBL/GenBank/DDBJ databases">
        <title>Sequencing the genomes of 1000 Actinobacteria strains.</title>
        <authorList>
            <person name="Klenk H.-P."/>
        </authorList>
    </citation>
    <scope>NUCLEOTIDE SEQUENCE [LARGE SCALE GENOMIC DNA]</scope>
    <source>
        <strain evidence="1">DSM 44228</strain>
    </source>
</reference>
<dbReference type="AlphaFoldDB" id="A0A2N3XZ96"/>
<protein>
    <submittedName>
        <fullName evidence="1">Uncharacterized protein</fullName>
    </submittedName>
</protein>
<accession>A0A2N3XZ96</accession>
<name>A0A2N3XZ96_SACSN</name>
<keyword evidence="2" id="KW-1185">Reference proteome</keyword>
<evidence type="ECO:0000313" key="2">
    <source>
        <dbReference type="Proteomes" id="UP000233786"/>
    </source>
</evidence>
<comment type="caution">
    <text evidence="1">The sequence shown here is derived from an EMBL/GenBank/DDBJ whole genome shotgun (WGS) entry which is preliminary data.</text>
</comment>
<sequence length="72" mass="7887">MADLRADRASFGDVLTCAVCVVVTCTQNGAAQVSRAPKRENWLSVRPPVEQVERPADQSFAGVVRSVREQEQ</sequence>
<proteinExistence type="predicted"/>
<organism evidence="1 2">
    <name type="scientific">Saccharopolyspora spinosa</name>
    <dbReference type="NCBI Taxonomy" id="60894"/>
    <lineage>
        <taxon>Bacteria</taxon>
        <taxon>Bacillati</taxon>
        <taxon>Actinomycetota</taxon>
        <taxon>Actinomycetes</taxon>
        <taxon>Pseudonocardiales</taxon>
        <taxon>Pseudonocardiaceae</taxon>
        <taxon>Saccharopolyspora</taxon>
    </lineage>
</organism>